<evidence type="ECO:0000256" key="2">
    <source>
        <dbReference type="ARBA" id="ARBA00007317"/>
    </source>
</evidence>
<keyword evidence="5 9" id="KW-0450">Lipoyl</keyword>
<dbReference type="InterPro" id="IPR003016">
    <property type="entry name" value="2-oxoA_DH_lipoyl-BS"/>
</dbReference>
<dbReference type="GO" id="GO:0005737">
    <property type="term" value="C:cytoplasm"/>
    <property type="evidence" value="ECO:0007669"/>
    <property type="project" value="TreeGrafter"/>
</dbReference>
<comment type="caution">
    <text evidence="13">The sequence shown here is derived from an EMBL/GenBank/DDBJ whole genome shotgun (WGS) entry which is preliminary data.</text>
</comment>
<keyword evidence="6 9" id="KW-0012">Acyltransferase</keyword>
<gene>
    <name evidence="13" type="ORF">HNR50_002867</name>
</gene>
<dbReference type="GO" id="GO:0031405">
    <property type="term" value="F:lipoic acid binding"/>
    <property type="evidence" value="ECO:0007669"/>
    <property type="project" value="TreeGrafter"/>
</dbReference>
<comment type="function">
    <text evidence="7">The pyruvate dehydrogenase complex catalyzes the overall conversion of pyruvate to acetyl-CoA and CO(2). It contains multiple copies of three enzymatic components: pyruvate dehydrogenase (E1), dihydrolipoamide acetyltransferase (E2) and lipoamide dehydrogenase (E3).</text>
</comment>
<dbReference type="Pfam" id="PF00198">
    <property type="entry name" value="2-oxoacid_dh"/>
    <property type="match status" value="1"/>
</dbReference>
<keyword evidence="14" id="KW-1185">Reference proteome</keyword>
<accession>A0A841R7F9</accession>
<dbReference type="SUPFAM" id="SSF52777">
    <property type="entry name" value="CoA-dependent acyltransferases"/>
    <property type="match status" value="1"/>
</dbReference>
<feature type="domain" description="Peripheral subunit-binding (PSBD)" evidence="12">
    <location>
        <begin position="137"/>
        <end position="174"/>
    </location>
</feature>
<dbReference type="InterPro" id="IPR050743">
    <property type="entry name" value="2-oxoacid_DH_E2_comp"/>
</dbReference>
<evidence type="ECO:0000256" key="6">
    <source>
        <dbReference type="ARBA" id="ARBA00023315"/>
    </source>
</evidence>
<dbReference type="EMBL" id="JACHGJ010000005">
    <property type="protein sequence ID" value="MBB6481194.1"/>
    <property type="molecule type" value="Genomic_DNA"/>
</dbReference>
<feature type="domain" description="Lipoyl-binding" evidence="11">
    <location>
        <begin position="3"/>
        <end position="77"/>
    </location>
</feature>
<evidence type="ECO:0000256" key="8">
    <source>
        <dbReference type="ARBA" id="ARBA00048370"/>
    </source>
</evidence>
<dbReference type="AlphaFoldDB" id="A0A841R7F9"/>
<evidence type="ECO:0000256" key="7">
    <source>
        <dbReference type="ARBA" id="ARBA00025211"/>
    </source>
</evidence>
<name>A0A841R7F9_9SPIO</name>
<dbReference type="RefSeq" id="WP_184747435.1">
    <property type="nucleotide sequence ID" value="NZ_JACHGJ010000005.1"/>
</dbReference>
<evidence type="ECO:0000259" key="11">
    <source>
        <dbReference type="PROSITE" id="PS50968"/>
    </source>
</evidence>
<evidence type="ECO:0000256" key="3">
    <source>
        <dbReference type="ARBA" id="ARBA00011484"/>
    </source>
</evidence>
<evidence type="ECO:0000256" key="4">
    <source>
        <dbReference type="ARBA" id="ARBA00022679"/>
    </source>
</evidence>
<dbReference type="Gene3D" id="3.30.559.10">
    <property type="entry name" value="Chloramphenicol acetyltransferase-like domain"/>
    <property type="match status" value="1"/>
</dbReference>
<dbReference type="PROSITE" id="PS51826">
    <property type="entry name" value="PSBD"/>
    <property type="match status" value="1"/>
</dbReference>
<comment type="cofactor">
    <cofactor evidence="1 9">
        <name>(R)-lipoate</name>
        <dbReference type="ChEBI" id="CHEBI:83088"/>
    </cofactor>
</comment>
<dbReference type="InterPro" id="IPR004167">
    <property type="entry name" value="PSBD"/>
</dbReference>
<dbReference type="InterPro" id="IPR000089">
    <property type="entry name" value="Biotin_lipoyl"/>
</dbReference>
<evidence type="ECO:0000256" key="5">
    <source>
        <dbReference type="ARBA" id="ARBA00022823"/>
    </source>
</evidence>
<sequence>MPLEKIRLPDFGDVKDILIVEIFVSPGDEVEKDSSLMSLESDKAVMDLPSPFGGVIKEIHVSAEDQVNTGDLIMTLEVTGSAEATEKSVPEEKPEKAPEKAVAAETAPPTELPPEPRPAVGGPPDSASYGEEGKTSHATPSVRAYARELEIDLTRIRGTGPKGRILKSDVQELIKKALKGGGTAWPGDDEPLEDFSRYGDIEEVKLSRIKKISGPHLHKSWVTIPHVTHFDEADISELEDFRKELNSEADKTGVKYSLLVFVIKAVVAALKEYPSMNSSLVPGGSSLILKKYYNIGIAVDTPQGLVVPVIKNADEKGLKEISEELKALSSKAREGKLAVDDLQGATFSISSLGGIGGTAFTPIVNKPQVGILGLSRSSVKPVWDGEDFIPRLILPLSLSYDHRVIDGAEAARFSRSLVQYLEDLKRILL</sequence>
<evidence type="ECO:0000313" key="14">
    <source>
        <dbReference type="Proteomes" id="UP000587760"/>
    </source>
</evidence>
<dbReference type="FunFam" id="3.30.559.10:FF:000004">
    <property type="entry name" value="Acetyltransferase component of pyruvate dehydrogenase complex"/>
    <property type="match status" value="1"/>
</dbReference>
<feature type="compositionally biased region" description="Low complexity" evidence="10">
    <location>
        <begin position="100"/>
        <end position="109"/>
    </location>
</feature>
<dbReference type="Pfam" id="PF00364">
    <property type="entry name" value="Biotin_lipoyl"/>
    <property type="match status" value="1"/>
</dbReference>
<feature type="region of interest" description="Disordered" evidence="10">
    <location>
        <begin position="81"/>
        <end position="142"/>
    </location>
</feature>
<proteinExistence type="inferred from homology"/>
<dbReference type="GO" id="GO:0004742">
    <property type="term" value="F:dihydrolipoyllysine-residue acetyltransferase activity"/>
    <property type="evidence" value="ECO:0007669"/>
    <property type="project" value="UniProtKB-EC"/>
</dbReference>
<dbReference type="InterPro" id="IPR011053">
    <property type="entry name" value="Single_hybrid_motif"/>
</dbReference>
<dbReference type="SUPFAM" id="SSF51230">
    <property type="entry name" value="Single hybrid motif"/>
    <property type="match status" value="1"/>
</dbReference>
<dbReference type="CDD" id="cd06849">
    <property type="entry name" value="lipoyl_domain"/>
    <property type="match status" value="1"/>
</dbReference>
<evidence type="ECO:0000259" key="12">
    <source>
        <dbReference type="PROSITE" id="PS51826"/>
    </source>
</evidence>
<dbReference type="Pfam" id="PF02817">
    <property type="entry name" value="E3_binding"/>
    <property type="match status" value="1"/>
</dbReference>
<dbReference type="PROSITE" id="PS00189">
    <property type="entry name" value="LIPOYL"/>
    <property type="match status" value="1"/>
</dbReference>
<dbReference type="Gene3D" id="4.10.320.10">
    <property type="entry name" value="E3-binding domain"/>
    <property type="match status" value="1"/>
</dbReference>
<evidence type="ECO:0000256" key="1">
    <source>
        <dbReference type="ARBA" id="ARBA00001938"/>
    </source>
</evidence>
<dbReference type="InterPro" id="IPR001078">
    <property type="entry name" value="2-oxoacid_DH_actylTfrase"/>
</dbReference>
<dbReference type="PANTHER" id="PTHR43178:SF2">
    <property type="entry name" value="DIHYDROLIPOYLLYSINE-RESIDUE ACETYLTRANSFERASE COMPONENT OF PYRUVATE DEHYDROGENASE COMPLEX"/>
    <property type="match status" value="1"/>
</dbReference>
<dbReference type="SUPFAM" id="SSF47005">
    <property type="entry name" value="Peripheral subunit-binding domain of 2-oxo acid dehydrogenase complex"/>
    <property type="match status" value="1"/>
</dbReference>
<dbReference type="GO" id="GO:0006086">
    <property type="term" value="P:pyruvate decarboxylation to acetyl-CoA"/>
    <property type="evidence" value="ECO:0007669"/>
    <property type="project" value="TreeGrafter"/>
</dbReference>
<dbReference type="PROSITE" id="PS50968">
    <property type="entry name" value="BIOTINYL_LIPOYL"/>
    <property type="match status" value="1"/>
</dbReference>
<feature type="compositionally biased region" description="Basic and acidic residues" evidence="10">
    <location>
        <begin position="84"/>
        <end position="99"/>
    </location>
</feature>
<organism evidence="13 14">
    <name type="scientific">Spirochaeta isovalerica</name>
    <dbReference type="NCBI Taxonomy" id="150"/>
    <lineage>
        <taxon>Bacteria</taxon>
        <taxon>Pseudomonadati</taxon>
        <taxon>Spirochaetota</taxon>
        <taxon>Spirochaetia</taxon>
        <taxon>Spirochaetales</taxon>
        <taxon>Spirochaetaceae</taxon>
        <taxon>Spirochaeta</taxon>
    </lineage>
</organism>
<dbReference type="PANTHER" id="PTHR43178">
    <property type="entry name" value="DIHYDROLIPOAMIDE ACETYLTRANSFERASE COMPONENT OF PYRUVATE DEHYDROGENASE COMPLEX"/>
    <property type="match status" value="1"/>
</dbReference>
<dbReference type="EC" id="2.3.1.-" evidence="9"/>
<comment type="similarity">
    <text evidence="2 9">Belongs to the 2-oxoacid dehydrogenase family.</text>
</comment>
<keyword evidence="13" id="KW-0670">Pyruvate</keyword>
<protein>
    <recommendedName>
        <fullName evidence="9">Dihydrolipoamide acetyltransferase component of pyruvate dehydrogenase complex</fullName>
        <ecNumber evidence="9">2.3.1.-</ecNumber>
    </recommendedName>
</protein>
<dbReference type="InterPro" id="IPR036625">
    <property type="entry name" value="E3-bd_dom_sf"/>
</dbReference>
<keyword evidence="4 9" id="KW-0808">Transferase</keyword>
<dbReference type="Gene3D" id="2.40.50.100">
    <property type="match status" value="1"/>
</dbReference>
<dbReference type="InterPro" id="IPR023213">
    <property type="entry name" value="CAT-like_dom_sf"/>
</dbReference>
<reference evidence="13 14" key="1">
    <citation type="submission" date="2020-08" db="EMBL/GenBank/DDBJ databases">
        <title>Genomic Encyclopedia of Type Strains, Phase IV (KMG-IV): sequencing the most valuable type-strain genomes for metagenomic binning, comparative biology and taxonomic classification.</title>
        <authorList>
            <person name="Goeker M."/>
        </authorList>
    </citation>
    <scope>NUCLEOTIDE SEQUENCE [LARGE SCALE GENOMIC DNA]</scope>
    <source>
        <strain evidence="13 14">DSM 2461</strain>
    </source>
</reference>
<evidence type="ECO:0000256" key="9">
    <source>
        <dbReference type="RuleBase" id="RU003423"/>
    </source>
</evidence>
<evidence type="ECO:0000256" key="10">
    <source>
        <dbReference type="SAM" id="MobiDB-lite"/>
    </source>
</evidence>
<comment type="subunit">
    <text evidence="3">Forms a 24-polypeptide structural core with octahedral symmetry.</text>
</comment>
<comment type="catalytic activity">
    <reaction evidence="8">
        <text>N(6)-[(R)-dihydrolipoyl]-L-lysyl-[protein] + acetyl-CoA = N(6)-[(R)-S(8)-acetyldihydrolipoyl]-L-lysyl-[protein] + CoA</text>
        <dbReference type="Rhea" id="RHEA:17017"/>
        <dbReference type="Rhea" id="RHEA-COMP:10475"/>
        <dbReference type="Rhea" id="RHEA-COMP:10478"/>
        <dbReference type="ChEBI" id="CHEBI:57287"/>
        <dbReference type="ChEBI" id="CHEBI:57288"/>
        <dbReference type="ChEBI" id="CHEBI:83100"/>
        <dbReference type="ChEBI" id="CHEBI:83111"/>
        <dbReference type="EC" id="2.3.1.12"/>
    </reaction>
</comment>
<evidence type="ECO:0000313" key="13">
    <source>
        <dbReference type="EMBL" id="MBB6481194.1"/>
    </source>
</evidence>
<dbReference type="Proteomes" id="UP000587760">
    <property type="component" value="Unassembled WGS sequence"/>
</dbReference>